<accession>A0ABW5IHG5</accession>
<evidence type="ECO:0000313" key="7">
    <source>
        <dbReference type="Proteomes" id="UP001597544"/>
    </source>
</evidence>
<gene>
    <name evidence="6" type="ORF">ACFSRY_01185</name>
</gene>
<evidence type="ECO:0000259" key="5">
    <source>
        <dbReference type="Pfam" id="PF09851"/>
    </source>
</evidence>
<comment type="subcellular location">
    <subcellularLocation>
        <location evidence="1">Membrane</location>
    </subcellularLocation>
</comment>
<comment type="caution">
    <text evidence="6">The sequence shown here is derived from an EMBL/GenBank/DDBJ whole genome shotgun (WGS) entry which is preliminary data.</text>
</comment>
<protein>
    <submittedName>
        <fullName evidence="6">SHOCT domain-containing protein</fullName>
    </submittedName>
</protein>
<evidence type="ECO:0000313" key="6">
    <source>
        <dbReference type="EMBL" id="MFD2512464.1"/>
    </source>
</evidence>
<keyword evidence="4" id="KW-1133">Transmembrane helix</keyword>
<evidence type="ECO:0000256" key="1">
    <source>
        <dbReference type="ARBA" id="ARBA00004370"/>
    </source>
</evidence>
<evidence type="ECO:0000256" key="4">
    <source>
        <dbReference type="SAM" id="Phobius"/>
    </source>
</evidence>
<proteinExistence type="predicted"/>
<dbReference type="Gene3D" id="1.10.287.90">
    <property type="match status" value="1"/>
</dbReference>
<dbReference type="Proteomes" id="UP001597544">
    <property type="component" value="Unassembled WGS sequence"/>
</dbReference>
<dbReference type="InterPro" id="IPR018649">
    <property type="entry name" value="SHOCT"/>
</dbReference>
<evidence type="ECO:0000256" key="2">
    <source>
        <dbReference type="ARBA" id="ARBA00022692"/>
    </source>
</evidence>
<keyword evidence="3 4" id="KW-0472">Membrane</keyword>
<feature type="transmembrane region" description="Helical" evidence="4">
    <location>
        <begin position="14"/>
        <end position="34"/>
    </location>
</feature>
<dbReference type="EMBL" id="JBHULU010000002">
    <property type="protein sequence ID" value="MFD2512464.1"/>
    <property type="molecule type" value="Genomic_DNA"/>
</dbReference>
<dbReference type="InterPro" id="IPR036257">
    <property type="entry name" value="Cyt_c_oxidase_su2_TM_sf"/>
</dbReference>
<name>A0ABW5IHG5_9BACT</name>
<reference evidence="7" key="1">
    <citation type="journal article" date="2019" name="Int. J. Syst. Evol. Microbiol.">
        <title>The Global Catalogue of Microorganisms (GCM) 10K type strain sequencing project: providing services to taxonomists for standard genome sequencing and annotation.</title>
        <authorList>
            <consortium name="The Broad Institute Genomics Platform"/>
            <consortium name="The Broad Institute Genome Sequencing Center for Infectious Disease"/>
            <person name="Wu L."/>
            <person name="Ma J."/>
        </authorList>
    </citation>
    <scope>NUCLEOTIDE SEQUENCE [LARGE SCALE GENOMIC DNA]</scope>
    <source>
        <strain evidence="7">KCTC 42498</strain>
    </source>
</reference>
<organism evidence="6 7">
    <name type="scientific">Pontibacter locisalis</name>
    <dbReference type="NCBI Taxonomy" id="1719035"/>
    <lineage>
        <taxon>Bacteria</taxon>
        <taxon>Pseudomonadati</taxon>
        <taxon>Bacteroidota</taxon>
        <taxon>Cytophagia</taxon>
        <taxon>Cytophagales</taxon>
        <taxon>Hymenobacteraceae</taxon>
        <taxon>Pontibacter</taxon>
    </lineage>
</organism>
<dbReference type="RefSeq" id="WP_377502575.1">
    <property type="nucleotide sequence ID" value="NZ_JBHULU010000002.1"/>
</dbReference>
<dbReference type="Pfam" id="PF09851">
    <property type="entry name" value="SHOCT"/>
    <property type="match status" value="1"/>
</dbReference>
<keyword evidence="2 4" id="KW-0812">Transmembrane</keyword>
<keyword evidence="7" id="KW-1185">Reference proteome</keyword>
<sequence>MWPMHDEYHWQMHWFWWIVWIIVALVIFALFWFIRRTRKNSETPLDILERRYAAGEIDTEEYKAKRRELERRR</sequence>
<evidence type="ECO:0000256" key="3">
    <source>
        <dbReference type="ARBA" id="ARBA00023136"/>
    </source>
</evidence>
<feature type="domain" description="SHOCT" evidence="5">
    <location>
        <begin position="43"/>
        <end position="69"/>
    </location>
</feature>